<feature type="region of interest" description="Disordered" evidence="4">
    <location>
        <begin position="492"/>
        <end position="521"/>
    </location>
</feature>
<dbReference type="EMBL" id="JAVXUP010000085">
    <property type="protein sequence ID" value="KAK3038982.1"/>
    <property type="molecule type" value="Genomic_DNA"/>
</dbReference>
<keyword evidence="1" id="KW-0479">Metal-binding</keyword>
<keyword evidence="7" id="KW-1185">Reference proteome</keyword>
<comment type="caution">
    <text evidence="6">The sequence shown here is derived from an EMBL/GenBank/DDBJ whole genome shotgun (WGS) entry which is preliminary data.</text>
</comment>
<feature type="domain" description="CW-type" evidence="5">
    <location>
        <begin position="593"/>
        <end position="632"/>
    </location>
</feature>
<sequence>MEEAELEGGEACYYKDDASIDPDIALSYIDEKVQNVLGHFQKDFEGGVSAENLGAKFGGYGSFLPTYQRSWSQPKTPQRAQNDGTPRSPPSFHVEGDSHNCTVPVDEPSSLRLGTASCSMTSLENAKVTSADAPVTRGSCFLSAQVLEKISLSHEPSSSRSVDSGNQRPLKVRIKVGFDSTARKNAAIYSCFGLSPVSSTGNSSQDSGGMPSESQENPYGSPASILRSMTSFQVPGGLLLSPLHDSMLYLIRNRNLSPQSQPVNFLKAWQNGSGISPDDSASMLGDGKVLKAKKTKLLGKNGTLNESKHGNNMGVEVKMTSPLRTGTEAEICLSKQCVANEVKPKTLSNSTLDSSESLKGDAMTSEAYREAEKDIPVKKREISKGWVKDRLLCTDPVKEETSKSTCQDSGTCEQQDSRRSSVDNIGQHRVRSSSKDVYINAREVDGSKIERVPAPLEVDPGTSEFVKYSITDIEDHVNRRIFPEAILERDEIIKPHGTMKSSTEAKKKPKRSQSKSKLTSDLTDESLRSCVLAASKDTQSDQREVPSVSNGCKNILDVRLEQLNNQITSAERPCGDRVENLGTVKEKEAPGAFVIQEDWVQCDSCEKWRLLPQGMTPEQLPEKWLCNMLNWL</sequence>
<dbReference type="PROSITE" id="PS51050">
    <property type="entry name" value="ZF_CW"/>
    <property type="match status" value="1"/>
</dbReference>
<dbReference type="InterPro" id="IPR011124">
    <property type="entry name" value="Znf_CW"/>
</dbReference>
<dbReference type="PANTHER" id="PTHR46524">
    <property type="entry name" value="CW-TYPE ZINC FINGER"/>
    <property type="match status" value="1"/>
</dbReference>
<dbReference type="AlphaFoldDB" id="A0AA88X305"/>
<evidence type="ECO:0000256" key="1">
    <source>
        <dbReference type="ARBA" id="ARBA00022723"/>
    </source>
</evidence>
<proteinExistence type="predicted"/>
<evidence type="ECO:0000313" key="6">
    <source>
        <dbReference type="EMBL" id="KAK3038982.1"/>
    </source>
</evidence>
<dbReference type="Pfam" id="PF07496">
    <property type="entry name" value="zf-CW"/>
    <property type="match status" value="1"/>
</dbReference>
<evidence type="ECO:0000259" key="5">
    <source>
        <dbReference type="PROSITE" id="PS51050"/>
    </source>
</evidence>
<feature type="region of interest" description="Disordered" evidence="4">
    <location>
        <begin position="200"/>
        <end position="223"/>
    </location>
</feature>
<dbReference type="PANTHER" id="PTHR46524:SF12">
    <property type="entry name" value="CW-TYPE DOMAIN-CONTAINING PROTEIN"/>
    <property type="match status" value="1"/>
</dbReference>
<keyword evidence="3" id="KW-0862">Zinc</keyword>
<reference evidence="6" key="1">
    <citation type="submission" date="2022-12" db="EMBL/GenBank/DDBJ databases">
        <title>Draft genome assemblies for two species of Escallonia (Escalloniales).</title>
        <authorList>
            <person name="Chanderbali A."/>
            <person name="Dervinis C."/>
            <person name="Anghel I."/>
            <person name="Soltis D."/>
            <person name="Soltis P."/>
            <person name="Zapata F."/>
        </authorList>
    </citation>
    <scope>NUCLEOTIDE SEQUENCE</scope>
    <source>
        <strain evidence="6">UCBG64.0493</strain>
        <tissue evidence="6">Leaf</tissue>
    </source>
</reference>
<name>A0AA88X305_9ASTE</name>
<dbReference type="Proteomes" id="UP001188597">
    <property type="component" value="Unassembled WGS sequence"/>
</dbReference>
<keyword evidence="2" id="KW-0863">Zinc-finger</keyword>
<organism evidence="6 7">
    <name type="scientific">Escallonia herrerae</name>
    <dbReference type="NCBI Taxonomy" id="1293975"/>
    <lineage>
        <taxon>Eukaryota</taxon>
        <taxon>Viridiplantae</taxon>
        <taxon>Streptophyta</taxon>
        <taxon>Embryophyta</taxon>
        <taxon>Tracheophyta</taxon>
        <taxon>Spermatophyta</taxon>
        <taxon>Magnoliopsida</taxon>
        <taxon>eudicotyledons</taxon>
        <taxon>Gunneridae</taxon>
        <taxon>Pentapetalae</taxon>
        <taxon>asterids</taxon>
        <taxon>campanulids</taxon>
        <taxon>Escalloniales</taxon>
        <taxon>Escalloniaceae</taxon>
        <taxon>Escallonia</taxon>
    </lineage>
</organism>
<feature type="compositionally biased region" description="Polar residues" evidence="4">
    <location>
        <begin position="403"/>
        <end position="414"/>
    </location>
</feature>
<accession>A0AA88X305</accession>
<feature type="compositionally biased region" description="Polar residues" evidence="4">
    <location>
        <begin position="68"/>
        <end position="85"/>
    </location>
</feature>
<feature type="region of interest" description="Disordered" evidence="4">
    <location>
        <begin position="68"/>
        <end position="108"/>
    </location>
</feature>
<feature type="compositionally biased region" description="Polar residues" evidence="4">
    <location>
        <begin position="200"/>
        <end position="218"/>
    </location>
</feature>
<gene>
    <name evidence="6" type="ORF">RJ639_027467</name>
</gene>
<dbReference type="InterPro" id="IPR055300">
    <property type="entry name" value="CWZF3/5/7"/>
</dbReference>
<feature type="region of interest" description="Disordered" evidence="4">
    <location>
        <begin position="399"/>
        <end position="433"/>
    </location>
</feature>
<protein>
    <recommendedName>
        <fullName evidence="5">CW-type domain-containing protein</fullName>
    </recommendedName>
</protein>
<evidence type="ECO:0000256" key="2">
    <source>
        <dbReference type="ARBA" id="ARBA00022771"/>
    </source>
</evidence>
<evidence type="ECO:0000256" key="4">
    <source>
        <dbReference type="SAM" id="MobiDB-lite"/>
    </source>
</evidence>
<evidence type="ECO:0000256" key="3">
    <source>
        <dbReference type="ARBA" id="ARBA00022833"/>
    </source>
</evidence>
<evidence type="ECO:0000313" key="7">
    <source>
        <dbReference type="Proteomes" id="UP001188597"/>
    </source>
</evidence>
<dbReference type="Gene3D" id="3.30.40.100">
    <property type="match status" value="1"/>
</dbReference>
<dbReference type="GO" id="GO:0008270">
    <property type="term" value="F:zinc ion binding"/>
    <property type="evidence" value="ECO:0007669"/>
    <property type="project" value="UniProtKB-KW"/>
</dbReference>